<dbReference type="PANTHER" id="PTHR24114:SF2">
    <property type="entry name" value="F-BOX DOMAIN-CONTAINING PROTEIN-RELATED"/>
    <property type="match status" value="1"/>
</dbReference>
<comment type="caution">
    <text evidence="1">The sequence shown here is derived from an EMBL/GenBank/DDBJ whole genome shotgun (WGS) entry which is preliminary data.</text>
</comment>
<gene>
    <name evidence="1" type="ORF">EDS130_LOCUS18789</name>
</gene>
<evidence type="ECO:0000313" key="2">
    <source>
        <dbReference type="Proteomes" id="UP000663852"/>
    </source>
</evidence>
<dbReference type="InterPro" id="IPR001611">
    <property type="entry name" value="Leu-rich_rpt"/>
</dbReference>
<evidence type="ECO:0000313" key="1">
    <source>
        <dbReference type="EMBL" id="CAF1077756.1"/>
    </source>
</evidence>
<sequence>MTHRRAALLQLVIHLPSIPMLCNIDPTLYLRIKHLQHSLQNTLQSTLTTLILAGNRIGSQGVEYIANALIHNTTLIELDISNNRIFASGAEHLANALRRNQTLSVLKTNHNEINDSDIEYLVKALNENHFVIDIFHLIRRHILTDSSLYKLITFVLSQNSIEDEGAQHFANALKSNQTLTSLSISRNLVSSQGANYLLDVLKENQTFTYLNLTNNHIGEEALEEFEINVQERTTPITIKLARKLYLTLEIKLNDQ</sequence>
<accession>A0A814ME84</accession>
<dbReference type="EMBL" id="CAJNOJ010000088">
    <property type="protein sequence ID" value="CAF1077756.1"/>
    <property type="molecule type" value="Genomic_DNA"/>
</dbReference>
<dbReference type="InterPro" id="IPR052394">
    <property type="entry name" value="LRR-containing"/>
</dbReference>
<dbReference type="AlphaFoldDB" id="A0A814ME84"/>
<dbReference type="SUPFAM" id="SSF52047">
    <property type="entry name" value="RNI-like"/>
    <property type="match status" value="1"/>
</dbReference>
<reference evidence="1" key="1">
    <citation type="submission" date="2021-02" db="EMBL/GenBank/DDBJ databases">
        <authorList>
            <person name="Nowell W R."/>
        </authorList>
    </citation>
    <scope>NUCLEOTIDE SEQUENCE</scope>
</reference>
<name>A0A814ME84_ADIRI</name>
<proteinExistence type="predicted"/>
<dbReference type="Pfam" id="PF13516">
    <property type="entry name" value="LRR_6"/>
    <property type="match status" value="4"/>
</dbReference>
<dbReference type="PANTHER" id="PTHR24114">
    <property type="entry name" value="LEUCINE RICH REPEAT FAMILY PROTEIN"/>
    <property type="match status" value="1"/>
</dbReference>
<dbReference type="OrthoDB" id="120976at2759"/>
<dbReference type="SMART" id="SM00368">
    <property type="entry name" value="LRR_RI"/>
    <property type="match status" value="6"/>
</dbReference>
<protein>
    <submittedName>
        <fullName evidence="1">Uncharacterized protein</fullName>
    </submittedName>
</protein>
<organism evidence="1 2">
    <name type="scientific">Adineta ricciae</name>
    <name type="common">Rotifer</name>
    <dbReference type="NCBI Taxonomy" id="249248"/>
    <lineage>
        <taxon>Eukaryota</taxon>
        <taxon>Metazoa</taxon>
        <taxon>Spiralia</taxon>
        <taxon>Gnathifera</taxon>
        <taxon>Rotifera</taxon>
        <taxon>Eurotatoria</taxon>
        <taxon>Bdelloidea</taxon>
        <taxon>Adinetida</taxon>
        <taxon>Adinetidae</taxon>
        <taxon>Adineta</taxon>
    </lineage>
</organism>
<dbReference type="InterPro" id="IPR032675">
    <property type="entry name" value="LRR_dom_sf"/>
</dbReference>
<dbReference type="Gene3D" id="3.80.10.10">
    <property type="entry name" value="Ribonuclease Inhibitor"/>
    <property type="match status" value="2"/>
</dbReference>
<dbReference type="Proteomes" id="UP000663852">
    <property type="component" value="Unassembled WGS sequence"/>
</dbReference>